<proteinExistence type="predicted"/>
<evidence type="ECO:0000313" key="2">
    <source>
        <dbReference type="Proteomes" id="UP000324222"/>
    </source>
</evidence>
<keyword evidence="2" id="KW-1185">Reference proteome</keyword>
<dbReference type="Proteomes" id="UP000324222">
    <property type="component" value="Unassembled WGS sequence"/>
</dbReference>
<accession>A0A5B7EF98</accession>
<dbReference type="AlphaFoldDB" id="A0A5B7EF98"/>
<name>A0A5B7EF98_PORTR</name>
<reference evidence="1 2" key="1">
    <citation type="submission" date="2019-05" db="EMBL/GenBank/DDBJ databases">
        <title>Another draft genome of Portunus trituberculatus and its Hox gene families provides insights of decapod evolution.</title>
        <authorList>
            <person name="Jeong J.-H."/>
            <person name="Song I."/>
            <person name="Kim S."/>
            <person name="Choi T."/>
            <person name="Kim D."/>
            <person name="Ryu S."/>
            <person name="Kim W."/>
        </authorList>
    </citation>
    <scope>NUCLEOTIDE SEQUENCE [LARGE SCALE GENOMIC DNA]</scope>
    <source>
        <tissue evidence="1">Muscle</tissue>
    </source>
</reference>
<gene>
    <name evidence="1" type="ORF">E2C01_026142</name>
</gene>
<evidence type="ECO:0000313" key="1">
    <source>
        <dbReference type="EMBL" id="MPC32812.1"/>
    </source>
</evidence>
<organism evidence="1 2">
    <name type="scientific">Portunus trituberculatus</name>
    <name type="common">Swimming crab</name>
    <name type="synonym">Neptunus trituberculatus</name>
    <dbReference type="NCBI Taxonomy" id="210409"/>
    <lineage>
        <taxon>Eukaryota</taxon>
        <taxon>Metazoa</taxon>
        <taxon>Ecdysozoa</taxon>
        <taxon>Arthropoda</taxon>
        <taxon>Crustacea</taxon>
        <taxon>Multicrustacea</taxon>
        <taxon>Malacostraca</taxon>
        <taxon>Eumalacostraca</taxon>
        <taxon>Eucarida</taxon>
        <taxon>Decapoda</taxon>
        <taxon>Pleocyemata</taxon>
        <taxon>Brachyura</taxon>
        <taxon>Eubrachyura</taxon>
        <taxon>Portunoidea</taxon>
        <taxon>Portunidae</taxon>
        <taxon>Portuninae</taxon>
        <taxon>Portunus</taxon>
    </lineage>
</organism>
<comment type="caution">
    <text evidence="1">The sequence shown here is derived from an EMBL/GenBank/DDBJ whole genome shotgun (WGS) entry which is preliminary data.</text>
</comment>
<protein>
    <submittedName>
        <fullName evidence="1">Uncharacterized protein</fullName>
    </submittedName>
</protein>
<sequence length="160" mass="17676">MCFNFTEYLETLLCTLYVPSFLLPPSLMKEVDSSRIVEAGIGNIIIRAHGAPRLVRQRAGLCGFDAVIAELVVFLSPVRGLPVSTVPEADRDTTQTMACPPSVSRSCACVLRLLKAEDCVINFGLWKIFSLKNIEFYFLVSDFGEYLAAISAEPCEFCPK</sequence>
<dbReference type="EMBL" id="VSRR010002701">
    <property type="protein sequence ID" value="MPC32812.1"/>
    <property type="molecule type" value="Genomic_DNA"/>
</dbReference>